<evidence type="ECO:0000256" key="11">
    <source>
        <dbReference type="ARBA" id="ARBA00023284"/>
    </source>
</evidence>
<protein>
    <recommendedName>
        <fullName evidence="12">Probable disulfide formation protein</fullName>
    </recommendedName>
    <alternativeName>
        <fullName evidence="12">Disulfide oxidoreductase</fullName>
    </alternativeName>
    <alternativeName>
        <fullName evidence="12">Thiol-disulfide oxidoreductase</fullName>
    </alternativeName>
</protein>
<dbReference type="RefSeq" id="WP_142790915.1">
    <property type="nucleotide sequence ID" value="NZ_VJMZ01000001.1"/>
</dbReference>
<comment type="subcellular location">
    <subcellularLocation>
        <location evidence="12">Cell membrane</location>
        <topology evidence="12">Multi-pass membrane protein</topology>
    </subcellularLocation>
    <subcellularLocation>
        <location evidence="1">Membrane</location>
        <topology evidence="1">Multi-pass membrane protein</topology>
    </subcellularLocation>
</comment>
<feature type="transmembrane region" description="Helical" evidence="13">
    <location>
        <begin position="111"/>
        <end position="136"/>
    </location>
</feature>
<evidence type="ECO:0000256" key="8">
    <source>
        <dbReference type="ARBA" id="ARBA00023136"/>
    </source>
</evidence>
<proteinExistence type="inferred from homology"/>
<evidence type="ECO:0000256" key="12">
    <source>
        <dbReference type="HAMAP-Rule" id="MF_00287"/>
    </source>
</evidence>
<reference evidence="14 15" key="1">
    <citation type="submission" date="2019-07" db="EMBL/GenBank/DDBJ databases">
        <title>Genomic analysis of Lentibacillus sp. NKC851-2.</title>
        <authorList>
            <person name="Oh Y.J."/>
        </authorList>
    </citation>
    <scope>NUCLEOTIDE SEQUENCE [LARGE SCALE GENOMIC DNA]</scope>
    <source>
        <strain evidence="14 15">NKC851-2</strain>
    </source>
</reference>
<dbReference type="PANTHER" id="PTHR43469">
    <property type="entry name" value="DISULFIDE FORMATION PROTEIN-RELATED"/>
    <property type="match status" value="1"/>
</dbReference>
<dbReference type="GO" id="GO:0006457">
    <property type="term" value="P:protein folding"/>
    <property type="evidence" value="ECO:0007669"/>
    <property type="project" value="InterPro"/>
</dbReference>
<evidence type="ECO:0000256" key="2">
    <source>
        <dbReference type="ARBA" id="ARBA00007602"/>
    </source>
</evidence>
<dbReference type="GO" id="GO:0005886">
    <property type="term" value="C:plasma membrane"/>
    <property type="evidence" value="ECO:0007669"/>
    <property type="project" value="UniProtKB-SubCell"/>
</dbReference>
<keyword evidence="12" id="KW-1003">Cell membrane</keyword>
<feature type="disulfide bond" description="Redox-active" evidence="12">
    <location>
        <begin position="37"/>
        <end position="40"/>
    </location>
</feature>
<dbReference type="HAMAP" id="MF_00287">
    <property type="entry name" value="BdbC"/>
    <property type="match status" value="1"/>
</dbReference>
<comment type="function">
    <text evidence="12">Required for disulfide bond formation in some proteins.</text>
</comment>
<evidence type="ECO:0000256" key="13">
    <source>
        <dbReference type="SAM" id="Phobius"/>
    </source>
</evidence>
<dbReference type="NCBIfam" id="NF002849">
    <property type="entry name" value="PRK03113.1"/>
    <property type="match status" value="1"/>
</dbReference>
<gene>
    <name evidence="12" type="primary">bdbC</name>
    <name evidence="14" type="ORF">FH966_09245</name>
</gene>
<sequence length="142" mass="15874">MGDTNTKETMLLLIWAQVLVAVLGSLFYSEVMGYVPCEMCWYQRILMYPLVIIYGTALIKRDVTIALPGLILSGVGMVVSIYHYFVQKLPALHEAGSSCGAIPCNTTYVNYFGFITIPFLAGTAFMIIFVLHMVILRKHGRK</sequence>
<keyword evidence="5 12" id="KW-0249">Electron transport</keyword>
<dbReference type="SUPFAM" id="SSF158442">
    <property type="entry name" value="DsbB-like"/>
    <property type="match status" value="1"/>
</dbReference>
<evidence type="ECO:0000256" key="5">
    <source>
        <dbReference type="ARBA" id="ARBA00022982"/>
    </source>
</evidence>
<keyword evidence="10 12" id="KW-0143">Chaperone</keyword>
<dbReference type="GO" id="GO:0015035">
    <property type="term" value="F:protein-disulfide reductase activity"/>
    <property type="evidence" value="ECO:0007669"/>
    <property type="project" value="UniProtKB-UniRule"/>
</dbReference>
<dbReference type="PIRSF" id="PIRSF036659">
    <property type="entry name" value="BdbC"/>
    <property type="match status" value="1"/>
</dbReference>
<evidence type="ECO:0000313" key="14">
    <source>
        <dbReference type="EMBL" id="TRM11850.1"/>
    </source>
</evidence>
<evidence type="ECO:0000256" key="7">
    <source>
        <dbReference type="ARBA" id="ARBA00023002"/>
    </source>
</evidence>
<dbReference type="AlphaFoldDB" id="A0A549YIZ8"/>
<feature type="transmembrane region" description="Helical" evidence="13">
    <location>
        <begin position="66"/>
        <end position="85"/>
    </location>
</feature>
<dbReference type="PANTHER" id="PTHR43469:SF1">
    <property type="entry name" value="SPBETA PROPHAGE-DERIVED DISULFIDE BOND FORMATION PROTEIN B"/>
    <property type="match status" value="1"/>
</dbReference>
<evidence type="ECO:0000256" key="3">
    <source>
        <dbReference type="ARBA" id="ARBA00022448"/>
    </source>
</evidence>
<dbReference type="InterPro" id="IPR003752">
    <property type="entry name" value="DiS_bond_form_DsbB/BdbC"/>
</dbReference>
<dbReference type="Pfam" id="PF02600">
    <property type="entry name" value="DsbB"/>
    <property type="match status" value="1"/>
</dbReference>
<feature type="transmembrane region" description="Helical" evidence="13">
    <location>
        <begin position="12"/>
        <end position="29"/>
    </location>
</feature>
<comment type="caution">
    <text evidence="12">Lacks conserved residue(s) required for the propagation of feature annotation.</text>
</comment>
<dbReference type="EMBL" id="VJMZ01000001">
    <property type="protein sequence ID" value="TRM11850.1"/>
    <property type="molecule type" value="Genomic_DNA"/>
</dbReference>
<evidence type="ECO:0000256" key="9">
    <source>
        <dbReference type="ARBA" id="ARBA00023157"/>
    </source>
</evidence>
<keyword evidence="7 12" id="KW-0560">Oxidoreductase</keyword>
<dbReference type="Gene3D" id="1.20.1550.10">
    <property type="entry name" value="DsbB-like"/>
    <property type="match status" value="1"/>
</dbReference>
<comment type="caution">
    <text evidence="14">The sequence shown here is derived from an EMBL/GenBank/DDBJ whole genome shotgun (WGS) entry which is preliminary data.</text>
</comment>
<dbReference type="InterPro" id="IPR023380">
    <property type="entry name" value="DsbB-like_sf"/>
</dbReference>
<evidence type="ECO:0000256" key="1">
    <source>
        <dbReference type="ARBA" id="ARBA00004141"/>
    </source>
</evidence>
<dbReference type="InterPro" id="IPR012187">
    <property type="entry name" value="Disulphide_bond_form_BdbC"/>
</dbReference>
<keyword evidence="8 12" id="KW-0472">Membrane</keyword>
<keyword evidence="4 12" id="KW-0812">Transmembrane</keyword>
<dbReference type="Proteomes" id="UP000319280">
    <property type="component" value="Unassembled WGS sequence"/>
</dbReference>
<evidence type="ECO:0000256" key="4">
    <source>
        <dbReference type="ARBA" id="ARBA00022692"/>
    </source>
</evidence>
<name>A0A549YIZ8_9BACI</name>
<keyword evidence="6 12" id="KW-1133">Transmembrane helix</keyword>
<keyword evidence="15" id="KW-1185">Reference proteome</keyword>
<organism evidence="14 15">
    <name type="scientific">Lentibacillus cibarius</name>
    <dbReference type="NCBI Taxonomy" id="2583219"/>
    <lineage>
        <taxon>Bacteria</taxon>
        <taxon>Bacillati</taxon>
        <taxon>Bacillota</taxon>
        <taxon>Bacilli</taxon>
        <taxon>Bacillales</taxon>
        <taxon>Bacillaceae</taxon>
        <taxon>Lentibacillus</taxon>
    </lineage>
</organism>
<keyword evidence="11 12" id="KW-0676">Redox-active center</keyword>
<accession>A0A549YIZ8</accession>
<evidence type="ECO:0000256" key="10">
    <source>
        <dbReference type="ARBA" id="ARBA00023186"/>
    </source>
</evidence>
<feature type="transmembrane region" description="Helical" evidence="13">
    <location>
        <begin position="41"/>
        <end position="59"/>
    </location>
</feature>
<keyword evidence="9 12" id="KW-1015">Disulfide bond</keyword>
<keyword evidence="3 12" id="KW-0813">Transport</keyword>
<evidence type="ECO:0000256" key="6">
    <source>
        <dbReference type="ARBA" id="ARBA00022989"/>
    </source>
</evidence>
<comment type="similarity">
    <text evidence="2 12">Belongs to the DsbB family. BdbC subfamily.</text>
</comment>
<evidence type="ECO:0000313" key="15">
    <source>
        <dbReference type="Proteomes" id="UP000319280"/>
    </source>
</evidence>